<keyword evidence="3" id="KW-1185">Reference proteome</keyword>
<accession>A0A3S5B705</accession>
<dbReference type="Proteomes" id="UP000784294">
    <property type="component" value="Unassembled WGS sequence"/>
</dbReference>
<reference evidence="2" key="1">
    <citation type="submission" date="2018-11" db="EMBL/GenBank/DDBJ databases">
        <authorList>
            <consortium name="Pathogen Informatics"/>
        </authorList>
    </citation>
    <scope>NUCLEOTIDE SEQUENCE</scope>
</reference>
<evidence type="ECO:0000313" key="2">
    <source>
        <dbReference type="EMBL" id="VEL14883.1"/>
    </source>
</evidence>
<evidence type="ECO:0000313" key="3">
    <source>
        <dbReference type="Proteomes" id="UP000784294"/>
    </source>
</evidence>
<dbReference type="AlphaFoldDB" id="A0A3S5B705"/>
<sequence>MRPDHRLRLLLLGCSAGEIRGRSPDRQTKSVTTAQPKPPRHKPLSPSAPDAQVCSTGLASTTGRQLSDQVNFVPPPPPPPPSPPPPPLPLQ</sequence>
<proteinExistence type="predicted"/>
<feature type="compositionally biased region" description="Polar residues" evidence="1">
    <location>
        <begin position="53"/>
        <end position="70"/>
    </location>
</feature>
<name>A0A3S5B705_9PLAT</name>
<organism evidence="2 3">
    <name type="scientific">Protopolystoma xenopodis</name>
    <dbReference type="NCBI Taxonomy" id="117903"/>
    <lineage>
        <taxon>Eukaryota</taxon>
        <taxon>Metazoa</taxon>
        <taxon>Spiralia</taxon>
        <taxon>Lophotrochozoa</taxon>
        <taxon>Platyhelminthes</taxon>
        <taxon>Monogenea</taxon>
        <taxon>Polyopisthocotylea</taxon>
        <taxon>Polystomatidea</taxon>
        <taxon>Polystomatidae</taxon>
        <taxon>Protopolystoma</taxon>
    </lineage>
</organism>
<evidence type="ECO:0000256" key="1">
    <source>
        <dbReference type="SAM" id="MobiDB-lite"/>
    </source>
</evidence>
<feature type="region of interest" description="Disordered" evidence="1">
    <location>
        <begin position="15"/>
        <end position="91"/>
    </location>
</feature>
<dbReference type="EMBL" id="CAAALY010022644">
    <property type="protein sequence ID" value="VEL14883.1"/>
    <property type="molecule type" value="Genomic_DNA"/>
</dbReference>
<protein>
    <submittedName>
        <fullName evidence="2">Uncharacterized protein</fullName>
    </submittedName>
</protein>
<feature type="compositionally biased region" description="Pro residues" evidence="1">
    <location>
        <begin position="73"/>
        <end position="91"/>
    </location>
</feature>
<feature type="compositionally biased region" description="Basic and acidic residues" evidence="1">
    <location>
        <begin position="19"/>
        <end position="28"/>
    </location>
</feature>
<gene>
    <name evidence="2" type="ORF">PXEA_LOCUS8323</name>
</gene>
<comment type="caution">
    <text evidence="2">The sequence shown here is derived from an EMBL/GenBank/DDBJ whole genome shotgun (WGS) entry which is preliminary data.</text>
</comment>